<dbReference type="AlphaFoldDB" id="A0A429XW29"/>
<evidence type="ECO:0000313" key="5">
    <source>
        <dbReference type="EMBL" id="RST72564.1"/>
    </source>
</evidence>
<dbReference type="InterPro" id="IPR029044">
    <property type="entry name" value="Nucleotide-diphossugar_trans"/>
</dbReference>
<dbReference type="EMBL" id="QYTV02000008">
    <property type="protein sequence ID" value="RST72564.1"/>
    <property type="molecule type" value="Genomic_DNA"/>
</dbReference>
<evidence type="ECO:0000259" key="4">
    <source>
        <dbReference type="Pfam" id="PF00535"/>
    </source>
</evidence>
<comment type="caution">
    <text evidence="5">The sequence shown here is derived from an EMBL/GenBank/DDBJ whole genome shotgun (WGS) entry which is preliminary data.</text>
</comment>
<comment type="similarity">
    <text evidence="1">Belongs to the glycosyltransferase 2 family.</text>
</comment>
<dbReference type="Gene3D" id="3.90.550.10">
    <property type="entry name" value="Spore Coat Polysaccharide Biosynthesis Protein SpsA, Chain A"/>
    <property type="match status" value="1"/>
</dbReference>
<protein>
    <submittedName>
        <fullName evidence="5">Glycosyltransferase family 2 protein</fullName>
    </submittedName>
</protein>
<organism evidence="5 6">
    <name type="scientific">Siminovitchia acidinfaciens</name>
    <dbReference type="NCBI Taxonomy" id="2321395"/>
    <lineage>
        <taxon>Bacteria</taxon>
        <taxon>Bacillati</taxon>
        <taxon>Bacillota</taxon>
        <taxon>Bacilli</taxon>
        <taxon>Bacillales</taxon>
        <taxon>Bacillaceae</taxon>
        <taxon>Siminovitchia</taxon>
    </lineage>
</organism>
<name>A0A429XW29_9BACI</name>
<dbReference type="CDD" id="cd00761">
    <property type="entry name" value="Glyco_tranf_GTA_type"/>
    <property type="match status" value="1"/>
</dbReference>
<evidence type="ECO:0000256" key="2">
    <source>
        <dbReference type="ARBA" id="ARBA00022676"/>
    </source>
</evidence>
<keyword evidence="2" id="KW-0328">Glycosyltransferase</keyword>
<proteinExistence type="inferred from homology"/>
<dbReference type="GO" id="GO:0016757">
    <property type="term" value="F:glycosyltransferase activity"/>
    <property type="evidence" value="ECO:0007669"/>
    <property type="project" value="UniProtKB-KW"/>
</dbReference>
<dbReference type="Proteomes" id="UP000287156">
    <property type="component" value="Unassembled WGS sequence"/>
</dbReference>
<accession>A0A429XW29</accession>
<reference evidence="5" key="1">
    <citation type="submission" date="2018-12" db="EMBL/GenBank/DDBJ databases">
        <authorList>
            <person name="Sun L."/>
            <person name="Chen Z."/>
        </authorList>
    </citation>
    <scope>NUCLEOTIDE SEQUENCE [LARGE SCALE GENOMIC DNA]</scope>
    <source>
        <strain evidence="5">3-2-2</strain>
    </source>
</reference>
<dbReference type="InterPro" id="IPR001173">
    <property type="entry name" value="Glyco_trans_2-like"/>
</dbReference>
<evidence type="ECO:0000256" key="3">
    <source>
        <dbReference type="ARBA" id="ARBA00022679"/>
    </source>
</evidence>
<evidence type="ECO:0000256" key="1">
    <source>
        <dbReference type="ARBA" id="ARBA00006739"/>
    </source>
</evidence>
<dbReference type="PANTHER" id="PTHR22916:SF51">
    <property type="entry name" value="GLYCOSYLTRANSFERASE EPSH-RELATED"/>
    <property type="match status" value="1"/>
</dbReference>
<dbReference type="OrthoDB" id="396512at2"/>
<sequence>MSKVSVVVPIYNAGKRLHRCIKSILKQTFRDFELILVNDGSTDDSLSNCKRYSNLDKRIRVMDKENEGSIMTRKRGVEASRSPYIMFVDADDWIDCRMIEILYNESIVNSVDITVCNMYKVFGDILTVKKKNANEYFNGNKLYNEHEIKKNLITAYFHGHSFPSSLCAKLYKKEYLINCGQYLDRINFLGDDLFLNLEIFLKAKSVKVIDKPLYYYRLGGFTNKYMPHLFEDMVNGFQIQKEVIEEHYQKTKDNHYNGICIMLLNTFKTCLYNLFESDLGKSEIKDLIRIYVANSSVKESLHNKGSTEYFTKEYLNAIKNKDIDYLYQIGRHMYFRKKPKKTLNNIMSKL</sequence>
<dbReference type="SUPFAM" id="SSF53448">
    <property type="entry name" value="Nucleotide-diphospho-sugar transferases"/>
    <property type="match status" value="1"/>
</dbReference>
<keyword evidence="3" id="KW-0808">Transferase</keyword>
<feature type="domain" description="Glycosyltransferase 2-like" evidence="4">
    <location>
        <begin position="5"/>
        <end position="162"/>
    </location>
</feature>
<keyword evidence="6" id="KW-1185">Reference proteome</keyword>
<dbReference type="RefSeq" id="WP_126051772.1">
    <property type="nucleotide sequence ID" value="NZ_QYTV02000008.1"/>
</dbReference>
<dbReference type="PANTHER" id="PTHR22916">
    <property type="entry name" value="GLYCOSYLTRANSFERASE"/>
    <property type="match status" value="1"/>
</dbReference>
<evidence type="ECO:0000313" key="6">
    <source>
        <dbReference type="Proteomes" id="UP000287156"/>
    </source>
</evidence>
<dbReference type="Pfam" id="PF00535">
    <property type="entry name" value="Glycos_transf_2"/>
    <property type="match status" value="1"/>
</dbReference>
<gene>
    <name evidence="5" type="ORF">D4T97_016035</name>
</gene>